<organism evidence="1 2">
    <name type="scientific">Rhodocollybia butyracea</name>
    <dbReference type="NCBI Taxonomy" id="206335"/>
    <lineage>
        <taxon>Eukaryota</taxon>
        <taxon>Fungi</taxon>
        <taxon>Dikarya</taxon>
        <taxon>Basidiomycota</taxon>
        <taxon>Agaricomycotina</taxon>
        <taxon>Agaricomycetes</taxon>
        <taxon>Agaricomycetidae</taxon>
        <taxon>Agaricales</taxon>
        <taxon>Marasmiineae</taxon>
        <taxon>Omphalotaceae</taxon>
        <taxon>Rhodocollybia</taxon>
    </lineage>
</organism>
<evidence type="ECO:0000313" key="1">
    <source>
        <dbReference type="EMBL" id="KAF9069517.1"/>
    </source>
</evidence>
<reference evidence="1" key="1">
    <citation type="submission" date="2020-11" db="EMBL/GenBank/DDBJ databases">
        <authorList>
            <consortium name="DOE Joint Genome Institute"/>
            <person name="Ahrendt S."/>
            <person name="Riley R."/>
            <person name="Andreopoulos W."/>
            <person name="Labutti K."/>
            <person name="Pangilinan J."/>
            <person name="Ruiz-Duenas F.J."/>
            <person name="Barrasa J.M."/>
            <person name="Sanchez-Garcia M."/>
            <person name="Camarero S."/>
            <person name="Miyauchi S."/>
            <person name="Serrano A."/>
            <person name="Linde D."/>
            <person name="Babiker R."/>
            <person name="Drula E."/>
            <person name="Ayuso-Fernandez I."/>
            <person name="Pacheco R."/>
            <person name="Padilla G."/>
            <person name="Ferreira P."/>
            <person name="Barriuso J."/>
            <person name="Kellner H."/>
            <person name="Castanera R."/>
            <person name="Alfaro M."/>
            <person name="Ramirez L."/>
            <person name="Pisabarro A.G."/>
            <person name="Kuo A."/>
            <person name="Tritt A."/>
            <person name="Lipzen A."/>
            <person name="He G."/>
            <person name="Yan M."/>
            <person name="Ng V."/>
            <person name="Cullen D."/>
            <person name="Martin F."/>
            <person name="Rosso M.-N."/>
            <person name="Henrissat B."/>
            <person name="Hibbett D."/>
            <person name="Martinez A.T."/>
            <person name="Grigoriev I.V."/>
        </authorList>
    </citation>
    <scope>NUCLEOTIDE SEQUENCE</scope>
    <source>
        <strain evidence="1">AH 40177</strain>
    </source>
</reference>
<sequence>MDPVVVGLIKPGEKLAVPMIQIVFALGSETCAIRHIQTQKQDDFMLYDIWIAGLSPEVFGVVDQDDQYIWNNLLLASRGWEKMFSHRDPITEAQMKSMSPLISSDEAFCTFTLK</sequence>
<name>A0A9P5PUR4_9AGAR</name>
<comment type="caution">
    <text evidence="1">The sequence shown here is derived from an EMBL/GenBank/DDBJ whole genome shotgun (WGS) entry which is preliminary data.</text>
</comment>
<accession>A0A9P5PUR4</accession>
<dbReference type="AlphaFoldDB" id="A0A9P5PUR4"/>
<dbReference type="OrthoDB" id="3049453at2759"/>
<keyword evidence="2" id="KW-1185">Reference proteome</keyword>
<dbReference type="Proteomes" id="UP000772434">
    <property type="component" value="Unassembled WGS sequence"/>
</dbReference>
<protein>
    <submittedName>
        <fullName evidence="1">Uncharacterized protein</fullName>
    </submittedName>
</protein>
<proteinExistence type="predicted"/>
<dbReference type="EMBL" id="JADNRY010000050">
    <property type="protein sequence ID" value="KAF9069517.1"/>
    <property type="molecule type" value="Genomic_DNA"/>
</dbReference>
<gene>
    <name evidence="1" type="ORF">BDP27DRAFT_720393</name>
</gene>
<evidence type="ECO:0000313" key="2">
    <source>
        <dbReference type="Proteomes" id="UP000772434"/>
    </source>
</evidence>